<dbReference type="OrthoDB" id="5625686at2"/>
<dbReference type="Proteomes" id="UP000295729">
    <property type="component" value="Unassembled WGS sequence"/>
</dbReference>
<dbReference type="AlphaFoldDB" id="A0A4R6WZP0"/>
<proteinExistence type="predicted"/>
<evidence type="ECO:0000313" key="1">
    <source>
        <dbReference type="EMBL" id="TDR06744.1"/>
    </source>
</evidence>
<keyword evidence="2" id="KW-1185">Reference proteome</keyword>
<dbReference type="Pfam" id="PF14375">
    <property type="entry name" value="Cys_rich_CWC"/>
    <property type="match status" value="1"/>
</dbReference>
<protein>
    <recommendedName>
        <fullName evidence="3">Cysteine-rich CWC</fullName>
    </recommendedName>
</protein>
<gene>
    <name evidence="1" type="ORF">C8D85_2931</name>
</gene>
<organism evidence="1 2">
    <name type="scientific">Marinomonas communis</name>
    <dbReference type="NCBI Taxonomy" id="28254"/>
    <lineage>
        <taxon>Bacteria</taxon>
        <taxon>Pseudomonadati</taxon>
        <taxon>Pseudomonadota</taxon>
        <taxon>Gammaproteobacteria</taxon>
        <taxon>Oceanospirillales</taxon>
        <taxon>Oceanospirillaceae</taxon>
        <taxon>Marinomonas</taxon>
    </lineage>
</organism>
<evidence type="ECO:0000313" key="2">
    <source>
        <dbReference type="Proteomes" id="UP000295729"/>
    </source>
</evidence>
<evidence type="ECO:0008006" key="3">
    <source>
        <dbReference type="Google" id="ProtNLM"/>
    </source>
</evidence>
<reference evidence="1 2" key="1">
    <citation type="submission" date="2019-03" db="EMBL/GenBank/DDBJ databases">
        <title>Genomic Encyclopedia of Type Strains, Phase IV (KMG-IV): sequencing the most valuable type-strain genomes for metagenomic binning, comparative biology and taxonomic classification.</title>
        <authorList>
            <person name="Goeker M."/>
        </authorList>
    </citation>
    <scope>NUCLEOTIDE SEQUENCE [LARGE SCALE GENOMIC DNA]</scope>
    <source>
        <strain evidence="1 2">DSM 5604</strain>
    </source>
</reference>
<accession>A0A4R6WZP0</accession>
<dbReference type="EMBL" id="SNZA01000005">
    <property type="protein sequence ID" value="TDR06744.1"/>
    <property type="molecule type" value="Genomic_DNA"/>
</dbReference>
<comment type="caution">
    <text evidence="1">The sequence shown here is derived from an EMBL/GenBank/DDBJ whole genome shotgun (WGS) entry which is preliminary data.</text>
</comment>
<dbReference type="InterPro" id="IPR032720">
    <property type="entry name" value="Cys_rich_CWC"/>
</dbReference>
<name>A0A4R6WZP0_9GAMM</name>
<sequence length="89" mass="9792">MPLMLITGNPMKPVDVTPSAFAQTCPLCQGENHCTMTTGQAPETCWCHQPTVVIKAEWLESLPDEIKGQVCLCQRCIYTLAKQAENNAL</sequence>